<dbReference type="AlphaFoldDB" id="A0A2I0KTE2"/>
<keyword evidence="1" id="KW-0472">Membrane</keyword>
<dbReference type="Proteomes" id="UP000233551">
    <property type="component" value="Unassembled WGS sequence"/>
</dbReference>
<proteinExistence type="predicted"/>
<keyword evidence="1" id="KW-0812">Transmembrane</keyword>
<reference evidence="2 3" key="1">
    <citation type="submission" date="2017-11" db="EMBL/GenBank/DDBJ databases">
        <title>De-novo sequencing of pomegranate (Punica granatum L.) genome.</title>
        <authorList>
            <person name="Akparov Z."/>
            <person name="Amiraslanov A."/>
            <person name="Hajiyeva S."/>
            <person name="Abbasov M."/>
            <person name="Kaur K."/>
            <person name="Hamwieh A."/>
            <person name="Solovyev V."/>
            <person name="Salamov A."/>
            <person name="Braich B."/>
            <person name="Kosarev P."/>
            <person name="Mahmoud A."/>
            <person name="Hajiyev E."/>
            <person name="Babayeva S."/>
            <person name="Izzatullayeva V."/>
            <person name="Mammadov A."/>
            <person name="Mammadov A."/>
            <person name="Sharifova S."/>
            <person name="Ojaghi J."/>
            <person name="Eynullazada K."/>
            <person name="Bayramov B."/>
            <person name="Abdulazimova A."/>
            <person name="Shahmuradov I."/>
        </authorList>
    </citation>
    <scope>NUCLEOTIDE SEQUENCE [LARGE SCALE GENOMIC DNA]</scope>
    <source>
        <strain evidence="3">cv. AG2017</strain>
        <tissue evidence="2">Leaf</tissue>
    </source>
</reference>
<keyword evidence="3" id="KW-1185">Reference proteome</keyword>
<accession>A0A2I0KTE2</accession>
<feature type="transmembrane region" description="Helical" evidence="1">
    <location>
        <begin position="65"/>
        <end position="87"/>
    </location>
</feature>
<evidence type="ECO:0000256" key="1">
    <source>
        <dbReference type="SAM" id="Phobius"/>
    </source>
</evidence>
<evidence type="ECO:0000313" key="2">
    <source>
        <dbReference type="EMBL" id="PKI71600.1"/>
    </source>
</evidence>
<name>A0A2I0KTE2_PUNGR</name>
<keyword evidence="1" id="KW-1133">Transmembrane helix</keyword>
<evidence type="ECO:0000313" key="3">
    <source>
        <dbReference type="Proteomes" id="UP000233551"/>
    </source>
</evidence>
<dbReference type="EMBL" id="PGOL01000364">
    <property type="protein sequence ID" value="PKI71600.1"/>
    <property type="molecule type" value="Genomic_DNA"/>
</dbReference>
<sequence length="294" mass="32420">MLDDLRLVLGGDGPIAMFTGDAVVCECCHREVVLWVGLTLGTKSHLVSRNEWEPHEAHPQRWKPALLLGLLPVGLLETGLVAGVFVVCRTCPNLAMRDSSSEVERLHTLRNWESESTVVYPLAVPVILTSLSLCFGEANRVSLLEALMQGLRAPVGHAWAYRDVLKDTTTALLVVRHARRLRTLLVKCRCFVRSLSLIVSSDSPSGCLLESGGGLGASLDLNGDACGDVEWFVRSSLSSTSKGGTIVAVDYAVRNMEWTHEKIFFVLRATHGVPHMRDTQFWESGHYHNRVVRP</sequence>
<comment type="caution">
    <text evidence="2">The sequence shown here is derived from an EMBL/GenBank/DDBJ whole genome shotgun (WGS) entry which is preliminary data.</text>
</comment>
<gene>
    <name evidence="2" type="ORF">CRG98_008008</name>
</gene>
<organism evidence="2 3">
    <name type="scientific">Punica granatum</name>
    <name type="common">Pomegranate</name>
    <dbReference type="NCBI Taxonomy" id="22663"/>
    <lineage>
        <taxon>Eukaryota</taxon>
        <taxon>Viridiplantae</taxon>
        <taxon>Streptophyta</taxon>
        <taxon>Embryophyta</taxon>
        <taxon>Tracheophyta</taxon>
        <taxon>Spermatophyta</taxon>
        <taxon>Magnoliopsida</taxon>
        <taxon>eudicotyledons</taxon>
        <taxon>Gunneridae</taxon>
        <taxon>Pentapetalae</taxon>
        <taxon>rosids</taxon>
        <taxon>malvids</taxon>
        <taxon>Myrtales</taxon>
        <taxon>Lythraceae</taxon>
        <taxon>Punica</taxon>
    </lineage>
</organism>
<protein>
    <submittedName>
        <fullName evidence="2">Uncharacterized protein</fullName>
    </submittedName>
</protein>